<accession>A0A1B1A736</accession>
<dbReference type="AlphaFoldDB" id="A0A1B1A736"/>
<sequence length="82" mass="8380">MGQFGQISLGLVPLAEVSYPLAGWPEALMIKGWCRGAAVPLIIEGAVGDEDPKLMAKGVVRSHLCGKSPPGGSQAVAPGARI</sequence>
<reference evidence="1 2" key="1">
    <citation type="journal article" date="2016" name="ISME J.">
        <title>Global occurrence and heterogeneity of the Roseobacter-clade species Ruegeria mobilis.</title>
        <authorList>
            <person name="Sonnenschein E."/>
            <person name="Gram L."/>
        </authorList>
    </citation>
    <scope>NUCLEOTIDE SEQUENCE [LARGE SCALE GENOMIC DNA]</scope>
    <source>
        <strain evidence="1 2">F1926</strain>
        <plasmid evidence="1 2">unnamed1</plasmid>
    </source>
</reference>
<dbReference type="EMBL" id="CP015231">
    <property type="protein sequence ID" value="ANP42363.1"/>
    <property type="molecule type" value="Genomic_DNA"/>
</dbReference>
<geneLocation type="plasmid" evidence="1 2">
    <name>unnamed1</name>
</geneLocation>
<proteinExistence type="predicted"/>
<organism evidence="1 2">
    <name type="scientific">Tritonibacter mobilis F1926</name>
    <dbReference type="NCBI Taxonomy" id="1265309"/>
    <lineage>
        <taxon>Bacteria</taxon>
        <taxon>Pseudomonadati</taxon>
        <taxon>Pseudomonadota</taxon>
        <taxon>Alphaproteobacteria</taxon>
        <taxon>Rhodobacterales</taxon>
        <taxon>Paracoccaceae</taxon>
        <taxon>Tritonibacter</taxon>
    </lineage>
</organism>
<gene>
    <name evidence="1" type="ORF">K529_016415</name>
</gene>
<evidence type="ECO:0000313" key="2">
    <source>
        <dbReference type="Proteomes" id="UP000013243"/>
    </source>
</evidence>
<dbReference type="KEGG" id="rmb:K529_016415"/>
<dbReference type="Proteomes" id="UP000013243">
    <property type="component" value="Plasmid unnamed1"/>
</dbReference>
<evidence type="ECO:0000313" key="1">
    <source>
        <dbReference type="EMBL" id="ANP42363.1"/>
    </source>
</evidence>
<protein>
    <submittedName>
        <fullName evidence="1">Uncharacterized protein</fullName>
    </submittedName>
</protein>
<name>A0A1B1A736_9RHOB</name>
<keyword evidence="1" id="KW-0614">Plasmid</keyword>